<dbReference type="PANTHER" id="PTHR33337:SF40">
    <property type="entry name" value="CENP-V_GFA DOMAIN-CONTAINING PROTEIN-RELATED"/>
    <property type="match status" value="1"/>
</dbReference>
<keyword evidence="3" id="KW-0862">Zinc</keyword>
<dbReference type="Gene3D" id="3.90.1590.10">
    <property type="entry name" value="glutathione-dependent formaldehyde- activating enzyme (gfa)"/>
    <property type="match status" value="1"/>
</dbReference>
<dbReference type="InterPro" id="IPR011057">
    <property type="entry name" value="Mss4-like_sf"/>
</dbReference>
<comment type="similarity">
    <text evidence="1">Belongs to the Gfa family.</text>
</comment>
<dbReference type="SUPFAM" id="SSF51316">
    <property type="entry name" value="Mss4-like"/>
    <property type="match status" value="1"/>
</dbReference>
<reference evidence="6 7" key="1">
    <citation type="submission" date="2023-11" db="EMBL/GenBank/DDBJ databases">
        <title>Complete genome of Pseudomonas benzenivorans BA3361.</title>
        <authorList>
            <person name="Shin S.Y."/>
            <person name="Song J."/>
            <person name="Kang H."/>
        </authorList>
    </citation>
    <scope>NUCLEOTIDE SEQUENCE [LARGE SCALE GENOMIC DNA]</scope>
    <source>
        <strain evidence="6 7">HNIBRBA3361</strain>
    </source>
</reference>
<accession>A0ABZ0PRC6</accession>
<name>A0ABZ0PRC6_9PSED</name>
<dbReference type="PROSITE" id="PS51891">
    <property type="entry name" value="CENP_V_GFA"/>
    <property type="match status" value="1"/>
</dbReference>
<evidence type="ECO:0000256" key="3">
    <source>
        <dbReference type="ARBA" id="ARBA00022833"/>
    </source>
</evidence>
<dbReference type="EMBL" id="CP137892">
    <property type="protein sequence ID" value="WPC03719.1"/>
    <property type="molecule type" value="Genomic_DNA"/>
</dbReference>
<organism evidence="6 7">
    <name type="scientific">Pseudomonas benzenivorans</name>
    <dbReference type="NCBI Taxonomy" id="556533"/>
    <lineage>
        <taxon>Bacteria</taxon>
        <taxon>Pseudomonadati</taxon>
        <taxon>Pseudomonadota</taxon>
        <taxon>Gammaproteobacteria</taxon>
        <taxon>Pseudomonadales</taxon>
        <taxon>Pseudomonadaceae</taxon>
        <taxon>Pseudomonas</taxon>
    </lineage>
</organism>
<gene>
    <name evidence="6" type="ORF">SBP02_13115</name>
</gene>
<evidence type="ECO:0000256" key="1">
    <source>
        <dbReference type="ARBA" id="ARBA00005495"/>
    </source>
</evidence>
<proteinExistence type="inferred from homology"/>
<sequence length="135" mass="14858">MHNGSCLCGTVKYEIDAPIESATHCHCGQCRKGHGAAFASYGNVRRVHFHFVAGLDAVAEFHSSPGVTRTFCRQCGSNLQWFADHPYPDWVSVALGTLDSQLGEIPQKHIYVESKADWYAIADGLPQEHRSGPDE</sequence>
<protein>
    <submittedName>
        <fullName evidence="6">GFA family protein</fullName>
    </submittedName>
</protein>
<keyword evidence="7" id="KW-1185">Reference proteome</keyword>
<keyword evidence="4" id="KW-0456">Lyase</keyword>
<dbReference type="Pfam" id="PF04828">
    <property type="entry name" value="GFA"/>
    <property type="match status" value="1"/>
</dbReference>
<keyword evidence="2" id="KW-0479">Metal-binding</keyword>
<evidence type="ECO:0000313" key="6">
    <source>
        <dbReference type="EMBL" id="WPC03719.1"/>
    </source>
</evidence>
<evidence type="ECO:0000259" key="5">
    <source>
        <dbReference type="PROSITE" id="PS51891"/>
    </source>
</evidence>
<dbReference type="RefSeq" id="WP_318642244.1">
    <property type="nucleotide sequence ID" value="NZ_CP137892.1"/>
</dbReference>
<dbReference type="InterPro" id="IPR006913">
    <property type="entry name" value="CENP-V/GFA"/>
</dbReference>
<evidence type="ECO:0000256" key="2">
    <source>
        <dbReference type="ARBA" id="ARBA00022723"/>
    </source>
</evidence>
<feature type="domain" description="CENP-V/GFA" evidence="5">
    <location>
        <begin position="2"/>
        <end position="120"/>
    </location>
</feature>
<dbReference type="Proteomes" id="UP001305928">
    <property type="component" value="Chromosome"/>
</dbReference>
<dbReference type="PANTHER" id="PTHR33337">
    <property type="entry name" value="GFA DOMAIN-CONTAINING PROTEIN"/>
    <property type="match status" value="1"/>
</dbReference>
<evidence type="ECO:0000256" key="4">
    <source>
        <dbReference type="ARBA" id="ARBA00023239"/>
    </source>
</evidence>
<evidence type="ECO:0000313" key="7">
    <source>
        <dbReference type="Proteomes" id="UP001305928"/>
    </source>
</evidence>